<sequence>MSKEGSVAPKERINIKYIPATGDAQAEVELPLKTLVVGDFKGHPEEAPLEERKPVSIDKNNFESVMKESQLTLSTSVSNKLVDEDDADLPVELSFESLADFTPDSIVKQVPELSKLIELREALLALKGPLGNVPAFRSRLQELLSSDESREKLLAELDLVASDESETSDQGNE</sequence>
<evidence type="ECO:0000313" key="2">
    <source>
        <dbReference type="Proteomes" id="UP000018211"/>
    </source>
</evidence>
<evidence type="ECO:0008006" key="3">
    <source>
        <dbReference type="Google" id="ProtNLM"/>
    </source>
</evidence>
<dbReference type="PANTHER" id="PTHR35850:SF2">
    <property type="entry name" value="TYPE VI SECRETION SYSTEM CONTRACTILE SHEATH SMALL SUBUNIT"/>
    <property type="match status" value="1"/>
</dbReference>
<accession>A0AAV2VSK9</accession>
<dbReference type="PIRSF" id="PIRSF028301">
    <property type="entry name" value="UCP028301"/>
    <property type="match status" value="1"/>
</dbReference>
<dbReference type="Pfam" id="PF05591">
    <property type="entry name" value="T6SS_VipA"/>
    <property type="match status" value="1"/>
</dbReference>
<dbReference type="PANTHER" id="PTHR35850">
    <property type="entry name" value="CYTOPLASMIC PROTEIN-RELATED"/>
    <property type="match status" value="1"/>
</dbReference>
<proteinExistence type="predicted"/>
<name>A0AAV2VSK9_9VIBR</name>
<dbReference type="GeneID" id="97543453"/>
<gene>
    <name evidence="1" type="ORF">VIBNISOn1_340026</name>
</gene>
<protein>
    <recommendedName>
        <fullName evidence="3">Type VI secretion system, VipA</fullName>
    </recommendedName>
</protein>
<dbReference type="AlphaFoldDB" id="A0AAV2VSK9"/>
<dbReference type="RefSeq" id="WP_004404986.1">
    <property type="nucleotide sequence ID" value="NZ_LK391965.1"/>
</dbReference>
<dbReference type="Proteomes" id="UP000018211">
    <property type="component" value="Unassembled WGS sequence"/>
</dbReference>
<dbReference type="NCBIfam" id="TIGR03358">
    <property type="entry name" value="VI_chp_5"/>
    <property type="match status" value="1"/>
</dbReference>
<comment type="caution">
    <text evidence="1">The sequence shown here is derived from an EMBL/GenBank/DDBJ whole genome shotgun (WGS) entry which is preliminary data.</text>
</comment>
<dbReference type="EMBL" id="CAOF01000125">
    <property type="protein sequence ID" value="CCO47711.1"/>
    <property type="molecule type" value="Genomic_DNA"/>
</dbReference>
<organism evidence="1 2">
    <name type="scientific">Vibrio nigripulchritudo SOn1</name>
    <dbReference type="NCBI Taxonomy" id="1238450"/>
    <lineage>
        <taxon>Bacteria</taxon>
        <taxon>Pseudomonadati</taxon>
        <taxon>Pseudomonadota</taxon>
        <taxon>Gammaproteobacteria</taxon>
        <taxon>Vibrionales</taxon>
        <taxon>Vibrionaceae</taxon>
        <taxon>Vibrio</taxon>
    </lineage>
</organism>
<reference evidence="1 2" key="1">
    <citation type="journal article" date="2013" name="ISME J.">
        <title>Comparative genomics of pathogenic lineages of Vibrio nigripulchritudo identifies virulence-associated traits.</title>
        <authorList>
            <person name="Goudenege D."/>
            <person name="Labreuche Y."/>
            <person name="Krin E."/>
            <person name="Ansquer D."/>
            <person name="Mangenot S."/>
            <person name="Calteau A."/>
            <person name="Medigue C."/>
            <person name="Mazel D."/>
            <person name="Polz M.F."/>
            <person name="Le Roux F."/>
        </authorList>
    </citation>
    <scope>NUCLEOTIDE SEQUENCE [LARGE SCALE GENOMIC DNA]</scope>
    <source>
        <strain evidence="1 2">SOn1</strain>
    </source>
</reference>
<dbReference type="InterPro" id="IPR008312">
    <property type="entry name" value="T6SS_TssB1"/>
</dbReference>
<evidence type="ECO:0000313" key="1">
    <source>
        <dbReference type="EMBL" id="CCO47711.1"/>
    </source>
</evidence>